<dbReference type="RefSeq" id="XP_027195080.1">
    <property type="nucleotide sequence ID" value="XM_027339279.1"/>
</dbReference>
<evidence type="ECO:0000313" key="3">
    <source>
        <dbReference type="RefSeq" id="XP_027195080.1"/>
    </source>
</evidence>
<dbReference type="AlphaFoldDB" id="A0A6P6XNN3"/>
<dbReference type="InParanoid" id="A0A6P6XNN3"/>
<sequence>MSLFSIRLLIIFTSLLSSIESINEWKSEEKFCENILKPCNCFVDAQTNLLSVHCKGDDKINNLDQILKRIAQTIDNIQFDELILENFTQIKMIDFTQIQQVPIKTIRIFDCNHLELLINKNSNKNSTQLAKSLIELELAGNIAIDSDRLFEFLYTFSRLRSIILSSINYRKIPVLNHTNKCLPWKRLVFNHRCTKNQKQPLTIDRSDQFINLCNIRWLDLSCMNLQHLNRMAILKLCQHLNATTTKGSELHLDLSYNPLLNIDQWAKDGYDERLLHIEF</sequence>
<protein>
    <submittedName>
        <fullName evidence="3">Uncharacterized protein LOC113789706</fullName>
    </submittedName>
</protein>
<feature type="signal peptide" evidence="1">
    <location>
        <begin position="1"/>
        <end position="21"/>
    </location>
</feature>
<accession>A0A6P6XNN3</accession>
<evidence type="ECO:0000256" key="1">
    <source>
        <dbReference type="SAM" id="SignalP"/>
    </source>
</evidence>
<keyword evidence="2" id="KW-1185">Reference proteome</keyword>
<feature type="chain" id="PRO_5028234828" evidence="1">
    <location>
        <begin position="22"/>
        <end position="279"/>
    </location>
</feature>
<evidence type="ECO:0000313" key="2">
    <source>
        <dbReference type="Proteomes" id="UP000515146"/>
    </source>
</evidence>
<keyword evidence="1" id="KW-0732">Signal</keyword>
<dbReference type="Proteomes" id="UP000515146">
    <property type="component" value="Unplaced"/>
</dbReference>
<dbReference type="OrthoDB" id="6499361at2759"/>
<dbReference type="KEGG" id="dpte:113789706"/>
<name>A0A6P6XNN3_DERPT</name>
<proteinExistence type="predicted"/>
<gene>
    <name evidence="3" type="primary">LOC113789706</name>
</gene>
<organism evidence="2 3">
    <name type="scientific">Dermatophagoides pteronyssinus</name>
    <name type="common">European house dust mite</name>
    <dbReference type="NCBI Taxonomy" id="6956"/>
    <lineage>
        <taxon>Eukaryota</taxon>
        <taxon>Metazoa</taxon>
        <taxon>Ecdysozoa</taxon>
        <taxon>Arthropoda</taxon>
        <taxon>Chelicerata</taxon>
        <taxon>Arachnida</taxon>
        <taxon>Acari</taxon>
        <taxon>Acariformes</taxon>
        <taxon>Sarcoptiformes</taxon>
        <taxon>Astigmata</taxon>
        <taxon>Psoroptidia</taxon>
        <taxon>Analgoidea</taxon>
        <taxon>Pyroglyphidae</taxon>
        <taxon>Dermatophagoidinae</taxon>
        <taxon>Dermatophagoides</taxon>
    </lineage>
</organism>
<reference evidence="3" key="1">
    <citation type="submission" date="2025-08" db="UniProtKB">
        <authorList>
            <consortium name="RefSeq"/>
        </authorList>
    </citation>
    <scope>IDENTIFICATION</scope>
    <source>
        <strain evidence="3">Airmid</strain>
    </source>
</reference>